<dbReference type="Gene3D" id="3.40.190.10">
    <property type="entry name" value="Periplasmic binding protein-like II"/>
    <property type="match status" value="1"/>
</dbReference>
<protein>
    <recommendedName>
        <fullName evidence="3">Periplasmic binding protein-like II</fullName>
    </recommendedName>
</protein>
<sequence>MYFLFKTIFIYIILNLLLFIEIVNSKNVIKVLIDKPKIVDDQYINKYNQLINQYFVSKNIDYEIDFSYCVPEPTDGQGLSFVYQSSNLFSVDVDYAQNFNCTLRELKSSNYDMMILDDKFLFSDESYIKNTIMESMFLFNKLTDFYVNYNEFNVKKEDISHHDAEILKSGKMDNKLYGLPYELDFDLLYYNDDNVKDLLSTNIKNLSEWNRLGTDGILGAGLKDNDELINIFIEFIRYQYNLPKENNSSSYDSLYDKDSSKFYNSFREYILKLTGEDIEKTLSTSISDAYISFVNGEKRIFKGKASFNKYFKNQNSTVFVNSLPDGLSVISEKYLVINKKSEKPIDQLVEVALHLTSSDIQNYRAKELGSVPTFDFKNKSNVLVNSYCGENSDICLLIDQLKPIHITKALRKNMYSANYLESRLVLPLSLRNY</sequence>
<dbReference type="SUPFAM" id="SSF53850">
    <property type="entry name" value="Periplasmic binding protein-like II"/>
    <property type="match status" value="1"/>
</dbReference>
<evidence type="ECO:0000313" key="2">
    <source>
        <dbReference type="Proteomes" id="UP000193920"/>
    </source>
</evidence>
<accession>A0A1Y2FFW3</accession>
<keyword evidence="2" id="KW-1185">Reference proteome</keyword>
<dbReference type="EMBL" id="MCOG01000009">
    <property type="protein sequence ID" value="ORY82176.1"/>
    <property type="molecule type" value="Genomic_DNA"/>
</dbReference>
<gene>
    <name evidence="1" type="ORF">LY90DRAFT_499858</name>
</gene>
<organism evidence="1 2">
    <name type="scientific">Neocallimastix californiae</name>
    <dbReference type="NCBI Taxonomy" id="1754190"/>
    <lineage>
        <taxon>Eukaryota</taxon>
        <taxon>Fungi</taxon>
        <taxon>Fungi incertae sedis</taxon>
        <taxon>Chytridiomycota</taxon>
        <taxon>Chytridiomycota incertae sedis</taxon>
        <taxon>Neocallimastigomycetes</taxon>
        <taxon>Neocallimastigales</taxon>
        <taxon>Neocallimastigaceae</taxon>
        <taxon>Neocallimastix</taxon>
    </lineage>
</organism>
<comment type="caution">
    <text evidence="1">The sequence shown here is derived from an EMBL/GenBank/DDBJ whole genome shotgun (WGS) entry which is preliminary data.</text>
</comment>
<evidence type="ECO:0008006" key="3">
    <source>
        <dbReference type="Google" id="ProtNLM"/>
    </source>
</evidence>
<dbReference type="STRING" id="1754190.A0A1Y2FFW3"/>
<evidence type="ECO:0000313" key="1">
    <source>
        <dbReference type="EMBL" id="ORY82176.1"/>
    </source>
</evidence>
<proteinExistence type="predicted"/>
<dbReference type="Proteomes" id="UP000193920">
    <property type="component" value="Unassembled WGS sequence"/>
</dbReference>
<reference evidence="1 2" key="1">
    <citation type="submission" date="2016-08" db="EMBL/GenBank/DDBJ databases">
        <title>A Parts List for Fungal Cellulosomes Revealed by Comparative Genomics.</title>
        <authorList>
            <consortium name="DOE Joint Genome Institute"/>
            <person name="Haitjema C.H."/>
            <person name="Gilmore S.P."/>
            <person name="Henske J.K."/>
            <person name="Solomon K.V."/>
            <person name="De Groot R."/>
            <person name="Kuo A."/>
            <person name="Mondo S.J."/>
            <person name="Salamov A.A."/>
            <person name="Labutti K."/>
            <person name="Zhao Z."/>
            <person name="Chiniquy J."/>
            <person name="Barry K."/>
            <person name="Brewer H.M."/>
            <person name="Purvine S.O."/>
            <person name="Wright A.T."/>
            <person name="Boxma B."/>
            <person name="Van Alen T."/>
            <person name="Hackstein J.H."/>
            <person name="Baker S.E."/>
            <person name="Grigoriev I.V."/>
            <person name="O'Malley M.A."/>
        </authorList>
    </citation>
    <scope>NUCLEOTIDE SEQUENCE [LARGE SCALE GENOMIC DNA]</scope>
    <source>
        <strain evidence="1 2">G1</strain>
    </source>
</reference>
<dbReference type="AlphaFoldDB" id="A0A1Y2FFW3"/>
<name>A0A1Y2FFW3_9FUNG</name>